<proteinExistence type="predicted"/>
<evidence type="ECO:0000313" key="3">
    <source>
        <dbReference type="Proteomes" id="UP000297239"/>
    </source>
</evidence>
<feature type="transmembrane region" description="Helical" evidence="1">
    <location>
        <begin position="91"/>
        <end position="113"/>
    </location>
</feature>
<sequence length="184" mass="20969">MKTRLLFMFTLFSLTFVNCFYGVARFGSTEWVDESFEITEERKIFKHASDFRNPPVYSKADIIAKWGEPSTSGKEAVCDYIAYRDGFEWNIIGAMIWIIPIPLLILPTGFDYVRIYFKEEKSVGLTTAHYAETHAIGYGCGDNSCGFIRGQTSDYRSRRKKPTVCMVAERPEPQPQPQPHPTGG</sequence>
<keyword evidence="1" id="KW-1133">Transmembrane helix</keyword>
<evidence type="ECO:0000256" key="1">
    <source>
        <dbReference type="SAM" id="Phobius"/>
    </source>
</evidence>
<evidence type="ECO:0000313" key="2">
    <source>
        <dbReference type="EMBL" id="TGK66636.1"/>
    </source>
</evidence>
<dbReference type="AlphaFoldDB" id="A0A6N4Q851"/>
<dbReference type="OrthoDB" id="344321at2"/>
<accession>A0A6N4Q851</accession>
<keyword evidence="1" id="KW-0472">Membrane</keyword>
<keyword evidence="1" id="KW-0812">Transmembrane</keyword>
<keyword evidence="3" id="KW-1185">Reference proteome</keyword>
<organism evidence="2 3">
    <name type="scientific">Leptospira kanakyensis</name>
    <dbReference type="NCBI Taxonomy" id="2484968"/>
    <lineage>
        <taxon>Bacteria</taxon>
        <taxon>Pseudomonadati</taxon>
        <taxon>Spirochaetota</taxon>
        <taxon>Spirochaetia</taxon>
        <taxon>Leptospirales</taxon>
        <taxon>Leptospiraceae</taxon>
        <taxon>Leptospira</taxon>
    </lineage>
</organism>
<dbReference type="EMBL" id="RQFF01000037">
    <property type="protein sequence ID" value="TGK66636.1"/>
    <property type="molecule type" value="Genomic_DNA"/>
</dbReference>
<protein>
    <submittedName>
        <fullName evidence="2">Uncharacterized protein</fullName>
    </submittedName>
</protein>
<reference evidence="2" key="1">
    <citation type="journal article" date="2019" name="PLoS Negl. Trop. Dis.">
        <title>Revisiting the worldwide diversity of Leptospira species in the environment.</title>
        <authorList>
            <person name="Vincent A.T."/>
            <person name="Schiettekatte O."/>
            <person name="Bourhy P."/>
            <person name="Veyrier F.J."/>
            <person name="Picardeau M."/>
        </authorList>
    </citation>
    <scope>NUCLEOTIDE SEQUENCE [LARGE SCALE GENOMIC DNA]</scope>
    <source>
        <strain evidence="2">201800293</strain>
    </source>
</reference>
<name>A0A6N4Q851_9LEPT</name>
<comment type="caution">
    <text evidence="2">The sequence shown here is derived from an EMBL/GenBank/DDBJ whole genome shotgun (WGS) entry which is preliminary data.</text>
</comment>
<dbReference type="Proteomes" id="UP000297239">
    <property type="component" value="Unassembled WGS sequence"/>
</dbReference>
<gene>
    <name evidence="2" type="ORF">EHQ18_15985</name>
</gene>